<sequence>KKQELQQLIDDGIIEFNYDIDCNSFTKDVNEHENVINSWLSSYGGITDMGSCKFKVVLLCFDKPNKDNERSYSKLIAILYLKSNDAEAKKKIMANTEELAVLILVRVMIHILLNNFYFFSM</sequence>
<dbReference type="Proteomes" id="UP000789860">
    <property type="component" value="Unassembled WGS sequence"/>
</dbReference>
<gene>
    <name evidence="1" type="ORF">SCALOS_LOCUS4334</name>
</gene>
<proteinExistence type="predicted"/>
<evidence type="ECO:0000313" key="2">
    <source>
        <dbReference type="Proteomes" id="UP000789860"/>
    </source>
</evidence>
<evidence type="ECO:0000313" key="1">
    <source>
        <dbReference type="EMBL" id="CAG8527916.1"/>
    </source>
</evidence>
<name>A0ACA9LI73_9GLOM</name>
<protein>
    <submittedName>
        <fullName evidence="1">11744_t:CDS:1</fullName>
    </submittedName>
</protein>
<dbReference type="EMBL" id="CAJVPM010005787">
    <property type="protein sequence ID" value="CAG8527916.1"/>
    <property type="molecule type" value="Genomic_DNA"/>
</dbReference>
<feature type="non-terminal residue" evidence="1">
    <location>
        <position position="1"/>
    </location>
</feature>
<accession>A0ACA9LI73</accession>
<keyword evidence="2" id="KW-1185">Reference proteome</keyword>
<organism evidence="1 2">
    <name type="scientific">Scutellospora calospora</name>
    <dbReference type="NCBI Taxonomy" id="85575"/>
    <lineage>
        <taxon>Eukaryota</taxon>
        <taxon>Fungi</taxon>
        <taxon>Fungi incertae sedis</taxon>
        <taxon>Mucoromycota</taxon>
        <taxon>Glomeromycotina</taxon>
        <taxon>Glomeromycetes</taxon>
        <taxon>Diversisporales</taxon>
        <taxon>Gigasporaceae</taxon>
        <taxon>Scutellospora</taxon>
    </lineage>
</organism>
<reference evidence="1" key="1">
    <citation type="submission" date="2021-06" db="EMBL/GenBank/DDBJ databases">
        <authorList>
            <person name="Kallberg Y."/>
            <person name="Tangrot J."/>
            <person name="Rosling A."/>
        </authorList>
    </citation>
    <scope>NUCLEOTIDE SEQUENCE</scope>
    <source>
        <strain evidence="1">AU212A</strain>
    </source>
</reference>
<comment type="caution">
    <text evidence="1">The sequence shown here is derived from an EMBL/GenBank/DDBJ whole genome shotgun (WGS) entry which is preliminary data.</text>
</comment>